<dbReference type="PANTHER" id="PTHR43537">
    <property type="entry name" value="TRANSCRIPTIONAL REGULATOR, GNTR FAMILY"/>
    <property type="match status" value="1"/>
</dbReference>
<dbReference type="InterPro" id="IPR036388">
    <property type="entry name" value="WH-like_DNA-bd_sf"/>
</dbReference>
<dbReference type="Pfam" id="PF00392">
    <property type="entry name" value="GntR"/>
    <property type="match status" value="1"/>
</dbReference>
<dbReference type="AlphaFoldDB" id="A0A3A1WG97"/>
<gene>
    <name evidence="5" type="ORF">D3218_15465</name>
</gene>
<dbReference type="OrthoDB" id="9812290at2"/>
<evidence type="ECO:0000256" key="3">
    <source>
        <dbReference type="ARBA" id="ARBA00023163"/>
    </source>
</evidence>
<dbReference type="InterPro" id="IPR008920">
    <property type="entry name" value="TF_FadR/GntR_C"/>
</dbReference>
<keyword evidence="6" id="KW-1185">Reference proteome</keyword>
<dbReference type="InterPro" id="IPR000524">
    <property type="entry name" value="Tscrpt_reg_HTH_GntR"/>
</dbReference>
<keyword evidence="3" id="KW-0804">Transcription</keyword>
<dbReference type="Proteomes" id="UP000265750">
    <property type="component" value="Unassembled WGS sequence"/>
</dbReference>
<dbReference type="PANTHER" id="PTHR43537:SF49">
    <property type="entry name" value="TRANSCRIPTIONAL REGULATORY PROTEIN"/>
    <property type="match status" value="1"/>
</dbReference>
<dbReference type="SMART" id="SM00895">
    <property type="entry name" value="FCD"/>
    <property type="match status" value="1"/>
</dbReference>
<comment type="caution">
    <text evidence="5">The sequence shown here is derived from an EMBL/GenBank/DDBJ whole genome shotgun (WGS) entry which is preliminary data.</text>
</comment>
<dbReference type="RefSeq" id="WP_119540970.1">
    <property type="nucleotide sequence ID" value="NZ_QYRN01000008.1"/>
</dbReference>
<keyword evidence="2" id="KW-0238">DNA-binding</keyword>
<dbReference type="Pfam" id="PF07729">
    <property type="entry name" value="FCD"/>
    <property type="match status" value="1"/>
</dbReference>
<dbReference type="InterPro" id="IPR036390">
    <property type="entry name" value="WH_DNA-bd_sf"/>
</dbReference>
<dbReference type="EMBL" id="QYRN01000008">
    <property type="protein sequence ID" value="RIX99167.1"/>
    <property type="molecule type" value="Genomic_DNA"/>
</dbReference>
<dbReference type="PROSITE" id="PS50949">
    <property type="entry name" value="HTH_GNTR"/>
    <property type="match status" value="1"/>
</dbReference>
<reference evidence="6" key="1">
    <citation type="submission" date="2018-09" db="EMBL/GenBank/DDBJ databases">
        <authorList>
            <person name="Tuo L."/>
        </authorList>
    </citation>
    <scope>NUCLEOTIDE SEQUENCE [LARGE SCALE GENOMIC DNA]</scope>
    <source>
        <strain evidence="6">M2BS4Y-1</strain>
    </source>
</reference>
<sequence>MNATKDDPLAIRISRALADRIVTGAIAAGARLRQDHVAAEFQASHVPVREAFRRLEAQGLVVSEPRRGVRVASFSPDEVREVAEMRASLESLALRNAFPHLTRSLLDEAGRIVEAGDQARSVQAWEEANRAFHRTILGPCGMPRLLRTIEDLQAASARFLFSGWRAEWDAPTDRDHRAILEALRAGDRDRAAGTLARHVQRAGQVGPSAPPR</sequence>
<evidence type="ECO:0000256" key="2">
    <source>
        <dbReference type="ARBA" id="ARBA00023125"/>
    </source>
</evidence>
<protein>
    <submittedName>
        <fullName evidence="5">GntR family transcriptional regulator</fullName>
    </submittedName>
</protein>
<dbReference type="SUPFAM" id="SSF48008">
    <property type="entry name" value="GntR ligand-binding domain-like"/>
    <property type="match status" value="1"/>
</dbReference>
<proteinExistence type="predicted"/>
<evidence type="ECO:0000313" key="5">
    <source>
        <dbReference type="EMBL" id="RIX99167.1"/>
    </source>
</evidence>
<feature type="domain" description="HTH gntR-type" evidence="4">
    <location>
        <begin position="7"/>
        <end position="74"/>
    </location>
</feature>
<evidence type="ECO:0000259" key="4">
    <source>
        <dbReference type="PROSITE" id="PS50949"/>
    </source>
</evidence>
<dbReference type="SMART" id="SM00345">
    <property type="entry name" value="HTH_GNTR"/>
    <property type="match status" value="1"/>
</dbReference>
<accession>A0A3A1WG97</accession>
<keyword evidence="1" id="KW-0805">Transcription regulation</keyword>
<name>A0A3A1WG97_9HYPH</name>
<dbReference type="Gene3D" id="1.20.120.530">
    <property type="entry name" value="GntR ligand-binding domain-like"/>
    <property type="match status" value="1"/>
</dbReference>
<dbReference type="GO" id="GO:0003677">
    <property type="term" value="F:DNA binding"/>
    <property type="evidence" value="ECO:0007669"/>
    <property type="project" value="UniProtKB-KW"/>
</dbReference>
<dbReference type="SUPFAM" id="SSF46785">
    <property type="entry name" value="Winged helix' DNA-binding domain"/>
    <property type="match status" value="1"/>
</dbReference>
<dbReference type="Gene3D" id="1.10.10.10">
    <property type="entry name" value="Winged helix-like DNA-binding domain superfamily/Winged helix DNA-binding domain"/>
    <property type="match status" value="1"/>
</dbReference>
<dbReference type="GO" id="GO:0003700">
    <property type="term" value="F:DNA-binding transcription factor activity"/>
    <property type="evidence" value="ECO:0007669"/>
    <property type="project" value="InterPro"/>
</dbReference>
<dbReference type="CDD" id="cd07377">
    <property type="entry name" value="WHTH_GntR"/>
    <property type="match status" value="1"/>
</dbReference>
<evidence type="ECO:0000256" key="1">
    <source>
        <dbReference type="ARBA" id="ARBA00023015"/>
    </source>
</evidence>
<dbReference type="InterPro" id="IPR011711">
    <property type="entry name" value="GntR_C"/>
</dbReference>
<evidence type="ECO:0000313" key="6">
    <source>
        <dbReference type="Proteomes" id="UP000265750"/>
    </source>
</evidence>
<organism evidence="5 6">
    <name type="scientific">Aureimonas flava</name>
    <dbReference type="NCBI Taxonomy" id="2320271"/>
    <lineage>
        <taxon>Bacteria</taxon>
        <taxon>Pseudomonadati</taxon>
        <taxon>Pseudomonadota</taxon>
        <taxon>Alphaproteobacteria</taxon>
        <taxon>Hyphomicrobiales</taxon>
        <taxon>Aurantimonadaceae</taxon>
        <taxon>Aureimonas</taxon>
    </lineage>
</organism>